<dbReference type="Pfam" id="PF00005">
    <property type="entry name" value="ABC_tran"/>
    <property type="match status" value="1"/>
</dbReference>
<dbReference type="InterPro" id="IPR050166">
    <property type="entry name" value="ABC_transporter_ATP-bind"/>
</dbReference>
<keyword evidence="1" id="KW-0813">Transport</keyword>
<dbReference type="InterPro" id="IPR027417">
    <property type="entry name" value="P-loop_NTPase"/>
</dbReference>
<proteinExistence type="predicted"/>
<dbReference type="PANTHER" id="PTHR42788:SF13">
    <property type="entry name" value="ALIPHATIC SULFONATES IMPORT ATP-BINDING PROTEIN SSUB"/>
    <property type="match status" value="1"/>
</dbReference>
<dbReference type="InterPro" id="IPR003439">
    <property type="entry name" value="ABC_transporter-like_ATP-bd"/>
</dbReference>
<dbReference type="SUPFAM" id="SSF52540">
    <property type="entry name" value="P-loop containing nucleoside triphosphate hydrolases"/>
    <property type="match status" value="1"/>
</dbReference>
<reference evidence="5 6" key="1">
    <citation type="submission" date="2014-10" db="EMBL/GenBank/DDBJ databases">
        <title>Draft genome of anammox bacterium scalindua brodae, obtained using differential coverage binning of sequence data from two enrichment reactors.</title>
        <authorList>
            <person name="Speth D.R."/>
            <person name="Russ L."/>
            <person name="Kartal B."/>
            <person name="Op den Camp H.J."/>
            <person name="Dutilh B.E."/>
            <person name="Jetten M.S."/>
        </authorList>
    </citation>
    <scope>NUCLEOTIDE SEQUENCE [LARGE SCALE GENOMIC DNA]</scope>
    <source>
        <strain evidence="5">RU1</strain>
    </source>
</reference>
<name>A0A0B0EKQ7_9BACT</name>
<dbReference type="GO" id="GO:0005524">
    <property type="term" value="F:ATP binding"/>
    <property type="evidence" value="ECO:0007669"/>
    <property type="project" value="UniProtKB-KW"/>
</dbReference>
<dbReference type="eggNOG" id="COG1116">
    <property type="taxonomic scope" value="Bacteria"/>
</dbReference>
<accession>A0A0B0EKQ7</accession>
<dbReference type="InterPro" id="IPR017871">
    <property type="entry name" value="ABC_transporter-like_CS"/>
</dbReference>
<dbReference type="GO" id="GO:0016887">
    <property type="term" value="F:ATP hydrolysis activity"/>
    <property type="evidence" value="ECO:0007669"/>
    <property type="project" value="InterPro"/>
</dbReference>
<feature type="domain" description="ABC transporter" evidence="4">
    <location>
        <begin position="13"/>
        <end position="146"/>
    </location>
</feature>
<organism evidence="5 6">
    <name type="scientific">Candidatus Scalindua brodae</name>
    <dbReference type="NCBI Taxonomy" id="237368"/>
    <lineage>
        <taxon>Bacteria</taxon>
        <taxon>Pseudomonadati</taxon>
        <taxon>Planctomycetota</taxon>
        <taxon>Candidatus Brocadiia</taxon>
        <taxon>Candidatus Brocadiales</taxon>
        <taxon>Candidatus Scalinduaceae</taxon>
        <taxon>Candidatus Scalindua</taxon>
    </lineage>
</organism>
<dbReference type="Proteomes" id="UP000030652">
    <property type="component" value="Unassembled WGS sequence"/>
</dbReference>
<dbReference type="AlphaFoldDB" id="A0A0B0EKQ7"/>
<evidence type="ECO:0000313" key="5">
    <source>
        <dbReference type="EMBL" id="KHE93642.1"/>
    </source>
</evidence>
<dbReference type="EMBL" id="JRYO01000044">
    <property type="protein sequence ID" value="KHE93642.1"/>
    <property type="molecule type" value="Genomic_DNA"/>
</dbReference>
<keyword evidence="2" id="KW-0547">Nucleotide-binding</keyword>
<dbReference type="PROSITE" id="PS00211">
    <property type="entry name" value="ABC_TRANSPORTER_1"/>
    <property type="match status" value="1"/>
</dbReference>
<evidence type="ECO:0000256" key="1">
    <source>
        <dbReference type="ARBA" id="ARBA00022448"/>
    </source>
</evidence>
<dbReference type="Gene3D" id="3.40.50.300">
    <property type="entry name" value="P-loop containing nucleotide triphosphate hydrolases"/>
    <property type="match status" value="1"/>
</dbReference>
<comment type="caution">
    <text evidence="5">The sequence shown here is derived from an EMBL/GenBank/DDBJ whole genome shotgun (WGS) entry which is preliminary data.</text>
</comment>
<keyword evidence="3 5" id="KW-0067">ATP-binding</keyword>
<evidence type="ECO:0000256" key="3">
    <source>
        <dbReference type="ARBA" id="ARBA00022840"/>
    </source>
</evidence>
<sequence>MTFNSGSKNIIALDNISFDVEQGKLFCIVGPSGCGKSTLLRIILGLLEPNEGTVWTNPTREKLGVAYVQQHALLLPWRTLLQNAALGIEIKSKLNPRTIERVKKEIREYRLNEFETNLPSELSGGMKQKADIIRALESRPKLLFCD</sequence>
<dbReference type="PANTHER" id="PTHR42788">
    <property type="entry name" value="TAURINE IMPORT ATP-BINDING PROTEIN-RELATED"/>
    <property type="match status" value="1"/>
</dbReference>
<protein>
    <submittedName>
        <fullName evidence="5">ABC transporter ATP-binding component</fullName>
    </submittedName>
</protein>
<evidence type="ECO:0000256" key="2">
    <source>
        <dbReference type="ARBA" id="ARBA00022741"/>
    </source>
</evidence>
<evidence type="ECO:0000259" key="4">
    <source>
        <dbReference type="Pfam" id="PF00005"/>
    </source>
</evidence>
<gene>
    <name evidence="5" type="ORF">SCABRO_00594</name>
</gene>
<evidence type="ECO:0000313" key="6">
    <source>
        <dbReference type="Proteomes" id="UP000030652"/>
    </source>
</evidence>